<proteinExistence type="predicted"/>
<name>A0A3N0YAQ2_ANAGA</name>
<dbReference type="Proteomes" id="UP000281406">
    <property type="component" value="Unassembled WGS sequence"/>
</dbReference>
<keyword evidence="3" id="KW-1185">Reference proteome</keyword>
<feature type="region of interest" description="Disordered" evidence="1">
    <location>
        <begin position="169"/>
        <end position="203"/>
    </location>
</feature>
<evidence type="ECO:0000313" key="2">
    <source>
        <dbReference type="EMBL" id="ROL43306.1"/>
    </source>
</evidence>
<evidence type="ECO:0000256" key="1">
    <source>
        <dbReference type="SAM" id="MobiDB-lite"/>
    </source>
</evidence>
<organism evidence="2 3">
    <name type="scientific">Anabarilius grahami</name>
    <name type="common">Kanglang fish</name>
    <name type="synonym">Barilius grahami</name>
    <dbReference type="NCBI Taxonomy" id="495550"/>
    <lineage>
        <taxon>Eukaryota</taxon>
        <taxon>Metazoa</taxon>
        <taxon>Chordata</taxon>
        <taxon>Craniata</taxon>
        <taxon>Vertebrata</taxon>
        <taxon>Euteleostomi</taxon>
        <taxon>Actinopterygii</taxon>
        <taxon>Neopterygii</taxon>
        <taxon>Teleostei</taxon>
        <taxon>Ostariophysi</taxon>
        <taxon>Cypriniformes</taxon>
        <taxon>Xenocyprididae</taxon>
        <taxon>Xenocypridinae</taxon>
        <taxon>Xenocypridinae incertae sedis</taxon>
        <taxon>Anabarilius</taxon>
    </lineage>
</organism>
<gene>
    <name evidence="2" type="ORF">DPX16_17127</name>
</gene>
<sequence length="328" mass="35988">MSIPRARYGSVDSRSSAGTLIAQLGHCVQSGFGGWPVRAVQAFPAGWDAADSLAFRPSQSECIGCQLHLAGLALTRGKMFPIYLCRERGGRQRKAESERYKAKEEKREHGGRADVIKSRRLCGAVSDCDTRVLKETKRPKCLLYTLWQVEGPVPNAPDLGGGRPPWITAPSGPSRNRCSQYTTNNTINRTGGRKRTGLLHTKTNPAGHKELCFSTSTKRRMLSIMPPCLPKCQHVLICPLQQPNPGSRAQHLRTAAILREGLTGEPWLAGLVGKEEGGAGNANHTNRINNSERQSDAFSLEVKRGVERVRSELRFRATEPRPSDKACG</sequence>
<comment type="caution">
    <text evidence="2">The sequence shown here is derived from an EMBL/GenBank/DDBJ whole genome shotgun (WGS) entry which is preliminary data.</text>
</comment>
<feature type="compositionally biased region" description="Polar residues" evidence="1">
    <location>
        <begin position="171"/>
        <end position="181"/>
    </location>
</feature>
<reference evidence="2 3" key="1">
    <citation type="submission" date="2018-10" db="EMBL/GenBank/DDBJ databases">
        <title>Genome assembly for a Yunnan-Guizhou Plateau 3E fish, Anabarilius grahami (Regan), and its evolutionary and genetic applications.</title>
        <authorList>
            <person name="Jiang W."/>
        </authorList>
    </citation>
    <scope>NUCLEOTIDE SEQUENCE [LARGE SCALE GENOMIC DNA]</scope>
    <source>
        <strain evidence="2">AG-KIZ</strain>
        <tissue evidence="2">Muscle</tissue>
    </source>
</reference>
<feature type="compositionally biased region" description="Polar residues" evidence="1">
    <location>
        <begin position="282"/>
        <end position="292"/>
    </location>
</feature>
<accession>A0A3N0YAQ2</accession>
<dbReference type="AlphaFoldDB" id="A0A3N0YAQ2"/>
<evidence type="ECO:0000313" key="3">
    <source>
        <dbReference type="Proteomes" id="UP000281406"/>
    </source>
</evidence>
<feature type="region of interest" description="Disordered" evidence="1">
    <location>
        <begin position="275"/>
        <end position="296"/>
    </location>
</feature>
<dbReference type="EMBL" id="RJVU01048406">
    <property type="protein sequence ID" value="ROL43306.1"/>
    <property type="molecule type" value="Genomic_DNA"/>
</dbReference>
<protein>
    <submittedName>
        <fullName evidence="2">Uncharacterized protein</fullName>
    </submittedName>
</protein>